<proteinExistence type="predicted"/>
<reference evidence="2" key="1">
    <citation type="submission" date="2018-11" db="EMBL/GenBank/DDBJ databases">
        <authorList>
            <person name="Grassa J C."/>
        </authorList>
    </citation>
    <scope>NUCLEOTIDE SEQUENCE [LARGE SCALE GENOMIC DNA]</scope>
</reference>
<dbReference type="Gramene" id="evm.model.07.1071">
    <property type="protein sequence ID" value="cds.evm.model.07.1071"/>
    <property type="gene ID" value="evm.TU.07.1071"/>
</dbReference>
<dbReference type="InterPro" id="IPR043502">
    <property type="entry name" value="DNA/RNA_pol_sf"/>
</dbReference>
<dbReference type="AlphaFoldDB" id="A0A803Q160"/>
<accession>A0A803Q160</accession>
<dbReference type="Pfam" id="PF00078">
    <property type="entry name" value="RVT_1"/>
    <property type="match status" value="1"/>
</dbReference>
<dbReference type="OMA" id="KISELWT"/>
<dbReference type="SUPFAM" id="SSF56672">
    <property type="entry name" value="DNA/RNA polymerases"/>
    <property type="match status" value="1"/>
</dbReference>
<organism evidence="2 3">
    <name type="scientific">Cannabis sativa</name>
    <name type="common">Hemp</name>
    <name type="synonym">Marijuana</name>
    <dbReference type="NCBI Taxonomy" id="3483"/>
    <lineage>
        <taxon>Eukaryota</taxon>
        <taxon>Viridiplantae</taxon>
        <taxon>Streptophyta</taxon>
        <taxon>Embryophyta</taxon>
        <taxon>Tracheophyta</taxon>
        <taxon>Spermatophyta</taxon>
        <taxon>Magnoliopsida</taxon>
        <taxon>eudicotyledons</taxon>
        <taxon>Gunneridae</taxon>
        <taxon>Pentapetalae</taxon>
        <taxon>rosids</taxon>
        <taxon>fabids</taxon>
        <taxon>Rosales</taxon>
        <taxon>Cannabaceae</taxon>
        <taxon>Cannabis</taxon>
    </lineage>
</organism>
<sequence>MLFRMGSGKAPGPDGMSVIFYKHYWEFVGNEFCEVILDFFVTGRMHKGFNDRNLVLIPKTQNLKRTNHYRPISLCNVTYKVISKLIANKIKPILPRIICPMQAAFVLGRRIQDNNVIVQEIIHTLTVLECFEVLEKVCNWVEQCISTTSLNVCLNGSQVGKIKPSCGLRQGDPLSPYLYIWAANILSRLLNEALGKGVIKGIRLSRKGPFLSLRMTSSWSRLKDGDYNFILENLTAKLQGWKAKTLSKAGRANLIKSVGVSLPSYAMQTTQLSNRLMHKIDGMVRDFWWGFEKDNHEMHLKAWDKLCLPKSRGGLGFQKTKEMNLAFLTKWGWNLLTGNQSLCCRIFEAKYMKGKDFLSYKFNNSDSWFWKNVVKAKAILRKWACKLVGDGKDTRIWRIPGYLMDEISTLRAPHINVAPSLWNKMWNSNILERHKMMWWSILSKALSVRAIISKRFYIEDRPRGGFFQYLVLVFICGTGLSSSEGLENRALIQMKFSFMLRLWSTPFARRKMIRMCLAVVARNHMGFVLGVHSSRVEFSDAPCGEVVACCAALEFERKAGSLLLLREILQWLSTPSTIETFAGILRTTLNFV</sequence>
<dbReference type="InterPro" id="IPR000477">
    <property type="entry name" value="RT_dom"/>
</dbReference>
<dbReference type="EnsemblPlants" id="evm.model.07.1071">
    <property type="protein sequence ID" value="cds.evm.model.07.1071"/>
    <property type="gene ID" value="evm.TU.07.1071"/>
</dbReference>
<name>A0A803Q160_CANSA</name>
<keyword evidence="3" id="KW-1185">Reference proteome</keyword>
<dbReference type="PANTHER" id="PTHR46890">
    <property type="entry name" value="NON-LTR RETROLELEMENT REVERSE TRANSCRIPTASE-LIKE PROTEIN-RELATED"/>
    <property type="match status" value="1"/>
</dbReference>
<dbReference type="Proteomes" id="UP000596661">
    <property type="component" value="Chromosome 7"/>
</dbReference>
<feature type="domain" description="Reverse transcriptase" evidence="1">
    <location>
        <begin position="57"/>
        <end position="194"/>
    </location>
</feature>
<evidence type="ECO:0000259" key="1">
    <source>
        <dbReference type="Pfam" id="PF00078"/>
    </source>
</evidence>
<dbReference type="PANTHER" id="PTHR46890:SF48">
    <property type="entry name" value="RNA-DIRECTED DNA POLYMERASE"/>
    <property type="match status" value="1"/>
</dbReference>
<dbReference type="InterPro" id="IPR052343">
    <property type="entry name" value="Retrotransposon-Effector_Assoc"/>
</dbReference>
<reference evidence="2" key="2">
    <citation type="submission" date="2021-03" db="UniProtKB">
        <authorList>
            <consortium name="EnsemblPlants"/>
        </authorList>
    </citation>
    <scope>IDENTIFICATION</scope>
</reference>
<dbReference type="EMBL" id="UZAU01000655">
    <property type="status" value="NOT_ANNOTATED_CDS"/>
    <property type="molecule type" value="Genomic_DNA"/>
</dbReference>
<evidence type="ECO:0000313" key="3">
    <source>
        <dbReference type="Proteomes" id="UP000596661"/>
    </source>
</evidence>
<protein>
    <recommendedName>
        <fullName evidence="1">Reverse transcriptase domain-containing protein</fullName>
    </recommendedName>
</protein>
<evidence type="ECO:0000313" key="2">
    <source>
        <dbReference type="EnsemblPlants" id="cds.evm.model.07.1071"/>
    </source>
</evidence>